<evidence type="ECO:0000313" key="4">
    <source>
        <dbReference type="Proteomes" id="UP000008810"/>
    </source>
</evidence>
<gene>
    <name evidence="2" type="ORF">BRADI_4g05274v3</name>
</gene>
<feature type="compositionally biased region" description="Gly residues" evidence="1">
    <location>
        <begin position="40"/>
        <end position="59"/>
    </location>
</feature>
<dbReference type="AlphaFoldDB" id="A0A2K2CKK3"/>
<keyword evidence="4" id="KW-1185">Reference proteome</keyword>
<feature type="region of interest" description="Disordered" evidence="1">
    <location>
        <begin position="16"/>
        <end position="59"/>
    </location>
</feature>
<dbReference type="InParanoid" id="A0A2K2CKK3"/>
<reference evidence="2 3" key="1">
    <citation type="journal article" date="2010" name="Nature">
        <title>Genome sequencing and analysis of the model grass Brachypodium distachyon.</title>
        <authorList>
            <consortium name="International Brachypodium Initiative"/>
        </authorList>
    </citation>
    <scope>NUCLEOTIDE SEQUENCE [LARGE SCALE GENOMIC DNA]</scope>
    <source>
        <strain evidence="2 3">Bd21</strain>
    </source>
</reference>
<evidence type="ECO:0000313" key="2">
    <source>
        <dbReference type="EMBL" id="PNT62568.1"/>
    </source>
</evidence>
<evidence type="ECO:0000256" key="1">
    <source>
        <dbReference type="SAM" id="MobiDB-lite"/>
    </source>
</evidence>
<proteinExistence type="predicted"/>
<reference evidence="2" key="2">
    <citation type="submission" date="2017-06" db="EMBL/GenBank/DDBJ databases">
        <title>WGS assembly of Brachypodium distachyon.</title>
        <authorList>
            <consortium name="The International Brachypodium Initiative"/>
            <person name="Lucas S."/>
            <person name="Harmon-Smith M."/>
            <person name="Lail K."/>
            <person name="Tice H."/>
            <person name="Grimwood J."/>
            <person name="Bruce D."/>
            <person name="Barry K."/>
            <person name="Shu S."/>
            <person name="Lindquist E."/>
            <person name="Wang M."/>
            <person name="Pitluck S."/>
            <person name="Vogel J.P."/>
            <person name="Garvin D.F."/>
            <person name="Mockler T.C."/>
            <person name="Schmutz J."/>
            <person name="Rokhsar D."/>
            <person name="Bevan M.W."/>
        </authorList>
    </citation>
    <scope>NUCLEOTIDE SEQUENCE</scope>
    <source>
        <strain evidence="2">Bd21</strain>
    </source>
</reference>
<accession>A0A2K2CKK3</accession>
<name>A0A2K2CKK3_BRADI</name>
<reference evidence="3" key="3">
    <citation type="submission" date="2018-08" db="UniProtKB">
        <authorList>
            <consortium name="EnsemblPlants"/>
        </authorList>
    </citation>
    <scope>IDENTIFICATION</scope>
    <source>
        <strain evidence="3">cv. Bd21</strain>
    </source>
</reference>
<dbReference type="Proteomes" id="UP000008810">
    <property type="component" value="Chromosome 4"/>
</dbReference>
<protein>
    <submittedName>
        <fullName evidence="2 3">Uncharacterized protein</fullName>
    </submittedName>
</protein>
<dbReference type="Gramene" id="PNT62568">
    <property type="protein sequence ID" value="PNT62568"/>
    <property type="gene ID" value="BRADI_4g05274v3"/>
</dbReference>
<dbReference type="EMBL" id="CM000883">
    <property type="protein sequence ID" value="PNT62568.1"/>
    <property type="molecule type" value="Genomic_DNA"/>
</dbReference>
<organism evidence="2">
    <name type="scientific">Brachypodium distachyon</name>
    <name type="common">Purple false brome</name>
    <name type="synonym">Trachynia distachya</name>
    <dbReference type="NCBI Taxonomy" id="15368"/>
    <lineage>
        <taxon>Eukaryota</taxon>
        <taxon>Viridiplantae</taxon>
        <taxon>Streptophyta</taxon>
        <taxon>Embryophyta</taxon>
        <taxon>Tracheophyta</taxon>
        <taxon>Spermatophyta</taxon>
        <taxon>Magnoliopsida</taxon>
        <taxon>Liliopsida</taxon>
        <taxon>Poales</taxon>
        <taxon>Poaceae</taxon>
        <taxon>BOP clade</taxon>
        <taxon>Pooideae</taxon>
        <taxon>Stipodae</taxon>
        <taxon>Brachypodieae</taxon>
        <taxon>Brachypodium</taxon>
    </lineage>
</organism>
<sequence length="110" mass="11971">MISSRQWVREHRCHLLDPLEPSSSPPGPGRGRRVRAACGGAQGARGGGRRPGAGAGGGAWWDRAVRRWRGRRRVAGVRAAATAWRSQASAVVQRKKKAIRTTKHVSVFKI</sequence>
<dbReference type="EnsemblPlants" id="PNT62568">
    <property type="protein sequence ID" value="PNT62568"/>
    <property type="gene ID" value="BRADI_4g05274v3"/>
</dbReference>
<evidence type="ECO:0000313" key="3">
    <source>
        <dbReference type="EnsemblPlants" id="PNT62568"/>
    </source>
</evidence>